<dbReference type="InterPro" id="IPR011576">
    <property type="entry name" value="Pyridox_Oxase_N"/>
</dbReference>
<dbReference type="Gene3D" id="2.30.110.10">
    <property type="entry name" value="Electron Transport, Fmn-binding Protein, Chain A"/>
    <property type="match status" value="1"/>
</dbReference>
<reference evidence="4" key="1">
    <citation type="journal article" date="2019" name="Int. J. Syst. Evol. Microbiol.">
        <title>The Global Catalogue of Microorganisms (GCM) 10K type strain sequencing project: providing services to taxonomists for standard genome sequencing and annotation.</title>
        <authorList>
            <consortium name="The Broad Institute Genomics Platform"/>
            <consortium name="The Broad Institute Genome Sequencing Center for Infectious Disease"/>
            <person name="Wu L."/>
            <person name="Ma J."/>
        </authorList>
    </citation>
    <scope>NUCLEOTIDE SEQUENCE [LARGE SCALE GENOMIC DNA]</scope>
    <source>
        <strain evidence="4">JCM 17021</strain>
    </source>
</reference>
<evidence type="ECO:0000259" key="2">
    <source>
        <dbReference type="Pfam" id="PF01243"/>
    </source>
</evidence>
<evidence type="ECO:0000313" key="3">
    <source>
        <dbReference type="EMBL" id="GAA3872415.1"/>
    </source>
</evidence>
<dbReference type="InterPro" id="IPR019965">
    <property type="entry name" value="PPOX_F420-dep_Rv2061_put"/>
</dbReference>
<comment type="caution">
    <text evidence="3">The sequence shown here is derived from an EMBL/GenBank/DDBJ whole genome shotgun (WGS) entry which is preliminary data.</text>
</comment>
<protein>
    <submittedName>
        <fullName evidence="3">PPOX class F420-dependent oxidoreductase</fullName>
    </submittedName>
</protein>
<feature type="domain" description="Pyridoxamine 5'-phosphate oxidase N-terminal" evidence="2">
    <location>
        <begin position="9"/>
        <end position="115"/>
    </location>
</feature>
<accession>A0ABP7KBW2</accession>
<dbReference type="InterPro" id="IPR012349">
    <property type="entry name" value="Split_barrel_FMN-bd"/>
</dbReference>
<keyword evidence="1" id="KW-0560">Oxidoreductase</keyword>
<dbReference type="PANTHER" id="PTHR35176">
    <property type="entry name" value="HEME OXYGENASE HI_0854-RELATED"/>
    <property type="match status" value="1"/>
</dbReference>
<dbReference type="PANTHER" id="PTHR35176:SF11">
    <property type="entry name" value="PYRIDOXAMINE 5'-PHOSPHATE OXIDASE FAMILY PROTEIN"/>
    <property type="match status" value="1"/>
</dbReference>
<sequence length="134" mass="13954">MSADVISALAGTQYVLLTTFRKSDEPVSTPVWVVGSGDGRLLVNTAGTSGKVKRILANPRVELTPCDMRGGIGTDAVALAATAEVLTDSPSRAAAESGLRKKYGLPHLLIRAASKLRGTDKLNVVVRITVAPEG</sequence>
<name>A0ABP7KBW2_9MICO</name>
<dbReference type="SUPFAM" id="SSF50475">
    <property type="entry name" value="FMN-binding split barrel"/>
    <property type="match status" value="1"/>
</dbReference>
<keyword evidence="4" id="KW-1185">Reference proteome</keyword>
<dbReference type="EMBL" id="BAABCN010000002">
    <property type="protein sequence ID" value="GAA3872415.1"/>
    <property type="molecule type" value="Genomic_DNA"/>
</dbReference>
<dbReference type="NCBIfam" id="TIGR03666">
    <property type="entry name" value="Rv2061_F420"/>
    <property type="match status" value="1"/>
</dbReference>
<dbReference type="Pfam" id="PF01243">
    <property type="entry name" value="PNPOx_N"/>
    <property type="match status" value="1"/>
</dbReference>
<dbReference type="InterPro" id="IPR052019">
    <property type="entry name" value="F420H2_bilvrd_red/Heme_oxyg"/>
</dbReference>
<gene>
    <name evidence="3" type="ORF">GCM10022381_14350</name>
</gene>
<dbReference type="Proteomes" id="UP001501803">
    <property type="component" value="Unassembled WGS sequence"/>
</dbReference>
<dbReference type="RefSeq" id="WP_345063944.1">
    <property type="nucleotide sequence ID" value="NZ_BAABCN010000002.1"/>
</dbReference>
<organism evidence="3 4">
    <name type="scientific">Leifsonia kafniensis</name>
    <dbReference type="NCBI Taxonomy" id="475957"/>
    <lineage>
        <taxon>Bacteria</taxon>
        <taxon>Bacillati</taxon>
        <taxon>Actinomycetota</taxon>
        <taxon>Actinomycetes</taxon>
        <taxon>Micrococcales</taxon>
        <taxon>Microbacteriaceae</taxon>
        <taxon>Leifsonia</taxon>
    </lineage>
</organism>
<proteinExistence type="predicted"/>
<evidence type="ECO:0000313" key="4">
    <source>
        <dbReference type="Proteomes" id="UP001501803"/>
    </source>
</evidence>
<evidence type="ECO:0000256" key="1">
    <source>
        <dbReference type="ARBA" id="ARBA00023002"/>
    </source>
</evidence>